<name>A0A6A8MEK2_9LACO</name>
<evidence type="ECO:0000313" key="2">
    <source>
        <dbReference type="Proteomes" id="UP000438120"/>
    </source>
</evidence>
<dbReference type="Pfam" id="PF09711">
    <property type="entry name" value="Cas_Csn2"/>
    <property type="match status" value="1"/>
</dbReference>
<dbReference type="EMBL" id="VUMX01000014">
    <property type="protein sequence ID" value="MST87221.1"/>
    <property type="molecule type" value="Genomic_DNA"/>
</dbReference>
<proteinExistence type="predicted"/>
<dbReference type="AlphaFoldDB" id="A0A6A8MEK2"/>
<evidence type="ECO:0000313" key="1">
    <source>
        <dbReference type="EMBL" id="MST87221.1"/>
    </source>
</evidence>
<sequence>MIITYVAHKSFEIENGRINVIATSSPIVYCDLIEGMQQKNELIASMSEDYETIPLNKALDWLGDPVISESLFQKYMTKVTNYVVEDLSEDGRNRIITLYRDLLNAVQDELFMEDLPLAINFDTDLKKLIKFGGIHFDKSLATNPYGIIETVLRIHDRLGLKSIVAFSNVAHYLDKQQLNELSKLCQELNKAVILIEFCSQHDQSVYRDAKFNYIDEDLVDWY</sequence>
<dbReference type="InterPro" id="IPR010146">
    <property type="entry name" value="CRISPR-assoc_prot_Csn2-typ"/>
</dbReference>
<dbReference type="Gene3D" id="3.40.50.11940">
    <property type="match status" value="1"/>
</dbReference>
<gene>
    <name evidence="1" type="primary">csn2</name>
    <name evidence="1" type="ORF">FYJ62_06120</name>
</gene>
<keyword evidence="2" id="KW-1185">Reference proteome</keyword>
<protein>
    <submittedName>
        <fullName evidence="1">Type II-A CRISPR-associated protein Csn2</fullName>
    </submittedName>
</protein>
<accession>A0A6A8MEK2</accession>
<dbReference type="RefSeq" id="WP_326832002.1">
    <property type="nucleotide sequence ID" value="NZ_VUMX01000014.1"/>
</dbReference>
<dbReference type="CDD" id="cd12218">
    <property type="entry name" value="Csn2"/>
    <property type="match status" value="1"/>
</dbReference>
<dbReference type="InterPro" id="IPR038600">
    <property type="entry name" value="Csn2_sf"/>
</dbReference>
<dbReference type="Proteomes" id="UP000438120">
    <property type="component" value="Unassembled WGS sequence"/>
</dbReference>
<dbReference type="NCBIfam" id="TIGR01866">
    <property type="entry name" value="cas_Csn2"/>
    <property type="match status" value="1"/>
</dbReference>
<comment type="caution">
    <text evidence="1">The sequence shown here is derived from an EMBL/GenBank/DDBJ whole genome shotgun (WGS) entry which is preliminary data.</text>
</comment>
<reference evidence="1 2" key="1">
    <citation type="submission" date="2019-08" db="EMBL/GenBank/DDBJ databases">
        <title>In-depth cultivation of the pig gut microbiome towards novel bacterial diversity and tailored functional studies.</title>
        <authorList>
            <person name="Wylensek D."/>
            <person name="Hitch T.C.A."/>
            <person name="Clavel T."/>
        </authorList>
    </citation>
    <scope>NUCLEOTIDE SEQUENCE [LARGE SCALE GENOMIC DNA]</scope>
    <source>
        <strain evidence="1 2">Bifido-178-WT-2B</strain>
    </source>
</reference>
<organism evidence="1 2">
    <name type="scientific">Lactobacillus porci</name>
    <dbReference type="NCBI Taxonomy" id="2012477"/>
    <lineage>
        <taxon>Bacteria</taxon>
        <taxon>Bacillati</taxon>
        <taxon>Bacillota</taxon>
        <taxon>Bacilli</taxon>
        <taxon>Lactobacillales</taxon>
        <taxon>Lactobacillaceae</taxon>
        <taxon>Lactobacillus</taxon>
    </lineage>
</organism>